<proteinExistence type="predicted"/>
<dbReference type="Proteomes" id="UP001365846">
    <property type="component" value="Unassembled WGS sequence"/>
</dbReference>
<comment type="caution">
    <text evidence="1">The sequence shown here is derived from an EMBL/GenBank/DDBJ whole genome shotgun (WGS) entry which is preliminary data.</text>
</comment>
<name>A0ABU8VQV7_9BURK</name>
<keyword evidence="2" id="KW-1185">Reference proteome</keyword>
<gene>
    <name evidence="1" type="ORF">WKW77_33695</name>
</gene>
<evidence type="ECO:0000313" key="2">
    <source>
        <dbReference type="Proteomes" id="UP001365846"/>
    </source>
</evidence>
<evidence type="ECO:0000313" key="1">
    <source>
        <dbReference type="EMBL" id="MEJ8816052.1"/>
    </source>
</evidence>
<reference evidence="1 2" key="1">
    <citation type="submission" date="2024-03" db="EMBL/GenBank/DDBJ databases">
        <title>Novel species of the genus Variovorax.</title>
        <authorList>
            <person name="Liu Q."/>
            <person name="Xin Y.-H."/>
        </authorList>
    </citation>
    <scope>NUCLEOTIDE SEQUENCE [LARGE SCALE GENOMIC DNA]</scope>
    <source>
        <strain evidence="1 2">KACC 18899</strain>
    </source>
</reference>
<dbReference type="EMBL" id="JBBKZU010000029">
    <property type="protein sequence ID" value="MEJ8816052.1"/>
    <property type="molecule type" value="Genomic_DNA"/>
</dbReference>
<dbReference type="RefSeq" id="WP_340361247.1">
    <property type="nucleotide sequence ID" value="NZ_JBBKZU010000029.1"/>
</dbReference>
<organism evidence="1 2">
    <name type="scientific">Variovorax ureilyticus</name>
    <dbReference type="NCBI Taxonomy" id="1836198"/>
    <lineage>
        <taxon>Bacteria</taxon>
        <taxon>Pseudomonadati</taxon>
        <taxon>Pseudomonadota</taxon>
        <taxon>Betaproteobacteria</taxon>
        <taxon>Burkholderiales</taxon>
        <taxon>Comamonadaceae</taxon>
        <taxon>Variovorax</taxon>
    </lineage>
</organism>
<sequence length="139" mass="15203">MNSTSAWLKRLSSMNVNRLALLTQNGDANSSRSISAGTEGWGMARGSYFGFEERGCEMSTLRGEHMQPSTHKVVNFKVEIAHGPTETVYKVWVLLLGAKWHEIEGGTVLGATTPQTTPVITARVIDQLDQLDIAKLNGE</sequence>
<accession>A0ABU8VQV7</accession>
<protein>
    <submittedName>
        <fullName evidence="1">Uncharacterized protein</fullName>
    </submittedName>
</protein>